<evidence type="ECO:0000313" key="2">
    <source>
        <dbReference type="EMBL" id="PRP78287.1"/>
    </source>
</evidence>
<accession>A0A2P6N2W2</accession>
<feature type="non-terminal residue" evidence="2">
    <location>
        <position position="1"/>
    </location>
</feature>
<protein>
    <recommendedName>
        <fullName evidence="4">Pentatricopeptide repeat-containing protein</fullName>
    </recommendedName>
</protein>
<feature type="chain" id="PRO_5015135577" description="Pentatricopeptide repeat-containing protein" evidence="1">
    <location>
        <begin position="17"/>
        <end position="602"/>
    </location>
</feature>
<name>A0A2P6N2W2_9EUKA</name>
<dbReference type="InParanoid" id="A0A2P6N2W2"/>
<evidence type="ECO:0000256" key="1">
    <source>
        <dbReference type="SAM" id="SignalP"/>
    </source>
</evidence>
<evidence type="ECO:0008006" key="4">
    <source>
        <dbReference type="Google" id="ProtNLM"/>
    </source>
</evidence>
<dbReference type="Proteomes" id="UP000241769">
    <property type="component" value="Unassembled WGS sequence"/>
</dbReference>
<organism evidence="2 3">
    <name type="scientific">Planoprotostelium fungivorum</name>
    <dbReference type="NCBI Taxonomy" id="1890364"/>
    <lineage>
        <taxon>Eukaryota</taxon>
        <taxon>Amoebozoa</taxon>
        <taxon>Evosea</taxon>
        <taxon>Variosea</taxon>
        <taxon>Cavosteliida</taxon>
        <taxon>Cavosteliaceae</taxon>
        <taxon>Planoprotostelium</taxon>
    </lineage>
</organism>
<dbReference type="EMBL" id="MDYQ01000231">
    <property type="protein sequence ID" value="PRP78287.1"/>
    <property type="molecule type" value="Genomic_DNA"/>
</dbReference>
<sequence>LRVFPLVTVIVTVAHARSSAVLLVVRAGRRLSSSPDQHASLNLRVMLRYRRLIDQLNRHPFNALKIGGKESRCMRSLSGVTSEEGLLSEVTESESKWWTRPSDKTSISDLLKPITVQDKDPLRLAFLRGNYTFPPYEATKLKTDIDQNISQLLTDENAALEVNCHFVAKLLTTPISQLTSDDFEPIFNYWSQIHPNINELITWYHHLVGRGIRVSERMHQNILHIFCKPSNGTPSEVLEYLTALADSGEISTNIYHTVLLVQMQDGGPVRNTISHMRQYKVKPDAAVGTLMLRWAVDQRDEDKLNEWTKELSRLPGGLTVAHYIEWMRYSYLQHDPKSVMRYAQLIRDGGLPITHEVLCAVLRYNVDMDILEWFKSVIRNDLVCKETFEIVLECIVQRSDSHQLSLWEHIYNTNYKLRLQSKQIQAMNPNVLMSFVRFLCRTGMKKEIAEGETQAIKWLEELRTEYASLPLNIWTTMVRCVALEMDSYHGAILLYENWTTANHPNDHYKIMLEVMLDLHLRAKNEKKFIEVLDDMFTRGIELSESSQYSLHCFRAITKDEEFIQYIDSAVPPEKFKFGMGSPPNFFTEENVEDVSLKMSSRS</sequence>
<evidence type="ECO:0000313" key="3">
    <source>
        <dbReference type="Proteomes" id="UP000241769"/>
    </source>
</evidence>
<gene>
    <name evidence="2" type="ORF">PROFUN_13821</name>
</gene>
<comment type="caution">
    <text evidence="2">The sequence shown here is derived from an EMBL/GenBank/DDBJ whole genome shotgun (WGS) entry which is preliminary data.</text>
</comment>
<reference evidence="2 3" key="1">
    <citation type="journal article" date="2018" name="Genome Biol. Evol.">
        <title>Multiple Roots of Fruiting Body Formation in Amoebozoa.</title>
        <authorList>
            <person name="Hillmann F."/>
            <person name="Forbes G."/>
            <person name="Novohradska S."/>
            <person name="Ferling I."/>
            <person name="Riege K."/>
            <person name="Groth M."/>
            <person name="Westermann M."/>
            <person name="Marz M."/>
            <person name="Spaller T."/>
            <person name="Winckler T."/>
            <person name="Schaap P."/>
            <person name="Glockner G."/>
        </authorList>
    </citation>
    <scope>NUCLEOTIDE SEQUENCE [LARGE SCALE GENOMIC DNA]</scope>
    <source>
        <strain evidence="2 3">Jena</strain>
    </source>
</reference>
<dbReference type="AlphaFoldDB" id="A0A2P6N2W2"/>
<keyword evidence="3" id="KW-1185">Reference proteome</keyword>
<proteinExistence type="predicted"/>
<feature type="signal peptide" evidence="1">
    <location>
        <begin position="1"/>
        <end position="16"/>
    </location>
</feature>
<keyword evidence="1" id="KW-0732">Signal</keyword>